<feature type="modified residue" description="N5-methylglutamine" evidence="4">
    <location>
        <position position="211"/>
    </location>
</feature>
<dbReference type="PANTHER" id="PTHR43116">
    <property type="entry name" value="PEPTIDE CHAIN RELEASE FACTOR 2"/>
    <property type="match status" value="1"/>
</dbReference>
<dbReference type="Gene3D" id="1.20.58.410">
    <property type="entry name" value="Release factor"/>
    <property type="match status" value="1"/>
</dbReference>
<dbReference type="SMART" id="SM00937">
    <property type="entry name" value="PCRF"/>
    <property type="match status" value="1"/>
</dbReference>
<feature type="coiled-coil region" evidence="6">
    <location>
        <begin position="1"/>
        <end position="28"/>
    </location>
</feature>
<keyword evidence="4" id="KW-0963">Cytoplasm</keyword>
<dbReference type="EMBL" id="MNXQ01000024">
    <property type="protein sequence ID" value="OIP03784.1"/>
    <property type="molecule type" value="Genomic_DNA"/>
</dbReference>
<feature type="domain" description="Prokaryotic-type class I peptide chain release factors" evidence="7">
    <location>
        <begin position="204"/>
        <end position="220"/>
    </location>
</feature>
<evidence type="ECO:0000313" key="8">
    <source>
        <dbReference type="EMBL" id="OIP03784.1"/>
    </source>
</evidence>
<organism evidence="8 9">
    <name type="scientific">Candidatus Beckwithbacteria bacterium CG2_30_44_31</name>
    <dbReference type="NCBI Taxonomy" id="1805035"/>
    <lineage>
        <taxon>Bacteria</taxon>
        <taxon>Candidatus Beckwithiibacteriota</taxon>
    </lineage>
</organism>
<accession>A0A1J5BA10</accession>
<reference evidence="8 9" key="1">
    <citation type="journal article" date="2016" name="Environ. Microbiol.">
        <title>Genomic resolution of a cold subsurface aquifer community provides metabolic insights for novel microbes adapted to high CO concentrations.</title>
        <authorList>
            <person name="Probst A.J."/>
            <person name="Castelle C.J."/>
            <person name="Singh A."/>
            <person name="Brown C.T."/>
            <person name="Anantharaman K."/>
            <person name="Sharon I."/>
            <person name="Hug L.A."/>
            <person name="Burstein D."/>
            <person name="Emerson J.B."/>
            <person name="Thomas B.C."/>
            <person name="Banfield J.F."/>
        </authorList>
    </citation>
    <scope>NUCLEOTIDE SEQUENCE [LARGE SCALE GENOMIC DNA]</scope>
    <source>
        <strain evidence="8">CG2_30_44_31</strain>
    </source>
</reference>
<protein>
    <recommendedName>
        <fullName evidence="4 5">Peptide chain release factor 2</fullName>
        <shortName evidence="4">RF-2</shortName>
    </recommendedName>
</protein>
<keyword evidence="3 4" id="KW-0648">Protein biosynthesis</keyword>
<dbReference type="HAMAP" id="MF_00094">
    <property type="entry name" value="Rel_fac_2"/>
    <property type="match status" value="1"/>
</dbReference>
<dbReference type="NCBIfam" id="TIGR00020">
    <property type="entry name" value="prfB"/>
    <property type="match status" value="1"/>
</dbReference>
<comment type="function">
    <text evidence="4">Peptide chain release factor 2 directs the termination of translation in response to the peptide chain termination codons UGA and UAA.</text>
</comment>
<evidence type="ECO:0000256" key="2">
    <source>
        <dbReference type="ARBA" id="ARBA00022481"/>
    </source>
</evidence>
<dbReference type="SUPFAM" id="SSF75620">
    <property type="entry name" value="Release factor"/>
    <property type="match status" value="1"/>
</dbReference>
<dbReference type="PANTHER" id="PTHR43116:SF3">
    <property type="entry name" value="CLASS I PEPTIDE CHAIN RELEASE FACTOR"/>
    <property type="match status" value="1"/>
</dbReference>
<dbReference type="InterPro" id="IPR005139">
    <property type="entry name" value="PCRF"/>
</dbReference>
<dbReference type="InterPro" id="IPR045853">
    <property type="entry name" value="Pep_chain_release_fac_I_sf"/>
</dbReference>
<evidence type="ECO:0000259" key="7">
    <source>
        <dbReference type="PROSITE" id="PS00745"/>
    </source>
</evidence>
<dbReference type="Pfam" id="PF00472">
    <property type="entry name" value="RF-1"/>
    <property type="match status" value="1"/>
</dbReference>
<evidence type="ECO:0000313" key="9">
    <source>
        <dbReference type="Proteomes" id="UP000183605"/>
    </source>
</evidence>
<sequence>MKTLAERLEALKKVIKFEEKKQELAELEKLAQEPQFWQNRERAQAQMKKLSELTEEISAIENCTLEADLEKLESNQYLSGPYDQGEAILSIHAGQGGTEAMDWAEMLKRMYLRYAERNNWKTKIINESLGEEAGIKSVTIMIEGRYAYGYLKHEKGTHRLVRQSPFNADNLRQTSFAAVEVLPIINEAEAVEIKDDDLEINFSRASGAGGQNVNKVSTAVRLKHKPTGIVVECQTQRFQDQNRKAALKLLTAKLWEIEEEKRQAELKQLKGEQKLASWGNQIRSYVLHPYKQIKDLRTGHIETDVNKVLDGGIDGFIKAELLV</sequence>
<dbReference type="InterPro" id="IPR004374">
    <property type="entry name" value="PrfB"/>
</dbReference>
<evidence type="ECO:0000256" key="3">
    <source>
        <dbReference type="ARBA" id="ARBA00022917"/>
    </source>
</evidence>
<evidence type="ECO:0000256" key="1">
    <source>
        <dbReference type="ARBA" id="ARBA00010835"/>
    </source>
</evidence>
<dbReference type="GO" id="GO:0005737">
    <property type="term" value="C:cytoplasm"/>
    <property type="evidence" value="ECO:0007669"/>
    <property type="project" value="UniProtKB-SubCell"/>
</dbReference>
<name>A0A1J5BA10_9BACT</name>
<evidence type="ECO:0000256" key="4">
    <source>
        <dbReference type="HAMAP-Rule" id="MF_00094"/>
    </source>
</evidence>
<dbReference type="AlphaFoldDB" id="A0A1J5BA10"/>
<comment type="caution">
    <text evidence="8">The sequence shown here is derived from an EMBL/GenBank/DDBJ whole genome shotgun (WGS) entry which is preliminary data.</text>
</comment>
<comment type="similarity">
    <text evidence="1 4">Belongs to the prokaryotic/mitochondrial release factor family.</text>
</comment>
<dbReference type="Gene3D" id="3.30.70.1660">
    <property type="match status" value="1"/>
</dbReference>
<keyword evidence="2 4" id="KW-0488">Methylation</keyword>
<evidence type="ECO:0000256" key="6">
    <source>
        <dbReference type="SAM" id="Coils"/>
    </source>
</evidence>
<gene>
    <name evidence="4" type="primary">prfB</name>
    <name evidence="8" type="ORF">AUK18_01205</name>
</gene>
<proteinExistence type="inferred from homology"/>
<evidence type="ECO:0000256" key="5">
    <source>
        <dbReference type="NCBIfam" id="TIGR00020"/>
    </source>
</evidence>
<keyword evidence="6" id="KW-0175">Coiled coil</keyword>
<comment type="subcellular location">
    <subcellularLocation>
        <location evidence="4">Cytoplasm</location>
    </subcellularLocation>
</comment>
<dbReference type="GO" id="GO:0016149">
    <property type="term" value="F:translation release factor activity, codon specific"/>
    <property type="evidence" value="ECO:0007669"/>
    <property type="project" value="UniProtKB-UniRule"/>
</dbReference>
<dbReference type="Pfam" id="PF03462">
    <property type="entry name" value="PCRF"/>
    <property type="match status" value="1"/>
</dbReference>
<dbReference type="Gene3D" id="3.30.160.20">
    <property type="match status" value="1"/>
</dbReference>
<dbReference type="InterPro" id="IPR000352">
    <property type="entry name" value="Pep_chain_release_fac_I"/>
</dbReference>
<dbReference type="PROSITE" id="PS00745">
    <property type="entry name" value="RF_PROK_I"/>
    <property type="match status" value="1"/>
</dbReference>
<dbReference type="Proteomes" id="UP000183605">
    <property type="component" value="Unassembled WGS sequence"/>
</dbReference>
<comment type="PTM">
    <text evidence="4">Methylated by PrmC. Methylation increases the termination efficiency of RF2.</text>
</comment>